<dbReference type="Proteomes" id="UP000746595">
    <property type="component" value="Unassembled WGS sequence"/>
</dbReference>
<proteinExistence type="predicted"/>
<sequence>MIPPRILEHDSLLIAWHEAVTVVDVIVPDIEPLPPEIYPAGTKGWFRRTSRHRGTFLPDVDDSAGVQMHANDVTVSPVHVDVLYEISPKQPAPKPVKPKTPWKDYS</sequence>
<name>A0ABX1G878_9MICC</name>
<keyword evidence="2" id="KW-1185">Reference proteome</keyword>
<evidence type="ECO:0000313" key="2">
    <source>
        <dbReference type="Proteomes" id="UP000746595"/>
    </source>
</evidence>
<organism evidence="1 2">
    <name type="scientific">Paeniglutamicibacter terrestris</name>
    <dbReference type="NCBI Taxonomy" id="2723403"/>
    <lineage>
        <taxon>Bacteria</taxon>
        <taxon>Bacillati</taxon>
        <taxon>Actinomycetota</taxon>
        <taxon>Actinomycetes</taxon>
        <taxon>Micrococcales</taxon>
        <taxon>Micrococcaceae</taxon>
        <taxon>Paeniglutamicibacter</taxon>
    </lineage>
</organism>
<evidence type="ECO:0000313" key="1">
    <source>
        <dbReference type="EMBL" id="NKG22223.1"/>
    </source>
</evidence>
<comment type="caution">
    <text evidence="1">The sequence shown here is derived from an EMBL/GenBank/DDBJ whole genome shotgun (WGS) entry which is preliminary data.</text>
</comment>
<protein>
    <submittedName>
        <fullName evidence="1">Uncharacterized protein</fullName>
    </submittedName>
</protein>
<dbReference type="RefSeq" id="WP_168153012.1">
    <property type="nucleotide sequence ID" value="NZ_JAAWVT010000009.1"/>
</dbReference>
<accession>A0ABX1G878</accession>
<dbReference type="EMBL" id="JAAWVT010000009">
    <property type="protein sequence ID" value="NKG22223.1"/>
    <property type="molecule type" value="Genomic_DNA"/>
</dbReference>
<reference evidence="1 2" key="1">
    <citation type="submission" date="2020-04" db="EMBL/GenBank/DDBJ databases">
        <title>Paeniglutamicibacter sp. ANT13_2, a novel actinomycete isolated from sediment in Antarctica.</title>
        <authorList>
            <person name="Sakdapetsiri C."/>
            <person name="Pinyakong O."/>
        </authorList>
    </citation>
    <scope>NUCLEOTIDE SEQUENCE [LARGE SCALE GENOMIC DNA]</scope>
    <source>
        <strain evidence="1 2">ANT13_2</strain>
    </source>
</reference>
<gene>
    <name evidence="1" type="ORF">HED64_16110</name>
</gene>